<accession>A0ABD0J9H3</accession>
<dbReference type="Gene3D" id="3.20.20.80">
    <property type="entry name" value="Glycosidases"/>
    <property type="match status" value="1"/>
</dbReference>
<dbReference type="PANTHER" id="PTHR37398">
    <property type="entry name" value="ENDO-BETA-1,4-MANNANASE"/>
    <property type="match status" value="1"/>
</dbReference>
<dbReference type="InterPro" id="IPR008965">
    <property type="entry name" value="CBM2/CBM3_carb-bd_dom_sf"/>
</dbReference>
<comment type="caution">
    <text evidence="2">The sequence shown here is derived from an EMBL/GenBank/DDBJ whole genome shotgun (WGS) entry which is preliminary data.</text>
</comment>
<dbReference type="SUPFAM" id="SSF51445">
    <property type="entry name" value="(Trans)glycosidases"/>
    <property type="match status" value="1"/>
</dbReference>
<dbReference type="PANTHER" id="PTHR37398:SF3">
    <property type="entry name" value="GLYCOSIDE HYDROLASE FAMILY 5 DOMAIN-CONTAINING PROTEIN"/>
    <property type="match status" value="1"/>
</dbReference>
<dbReference type="EMBL" id="JACVVK020000553">
    <property type="protein sequence ID" value="KAK7466626.1"/>
    <property type="molecule type" value="Genomic_DNA"/>
</dbReference>
<name>A0ABD0J9H3_9CAEN</name>
<dbReference type="AlphaFoldDB" id="A0ABD0J9H3"/>
<keyword evidence="3" id="KW-1185">Reference proteome</keyword>
<evidence type="ECO:0000259" key="1">
    <source>
        <dbReference type="PROSITE" id="PS51173"/>
    </source>
</evidence>
<proteinExistence type="predicted"/>
<organism evidence="2 3">
    <name type="scientific">Batillaria attramentaria</name>
    <dbReference type="NCBI Taxonomy" id="370345"/>
    <lineage>
        <taxon>Eukaryota</taxon>
        <taxon>Metazoa</taxon>
        <taxon>Spiralia</taxon>
        <taxon>Lophotrochozoa</taxon>
        <taxon>Mollusca</taxon>
        <taxon>Gastropoda</taxon>
        <taxon>Caenogastropoda</taxon>
        <taxon>Sorbeoconcha</taxon>
        <taxon>Cerithioidea</taxon>
        <taxon>Batillariidae</taxon>
        <taxon>Batillaria</taxon>
    </lineage>
</organism>
<feature type="non-terminal residue" evidence="2">
    <location>
        <position position="702"/>
    </location>
</feature>
<dbReference type="Pfam" id="PF00553">
    <property type="entry name" value="CBM_2"/>
    <property type="match status" value="1"/>
</dbReference>
<dbReference type="InterPro" id="IPR001919">
    <property type="entry name" value="CBD2"/>
</dbReference>
<dbReference type="Proteomes" id="UP001519460">
    <property type="component" value="Unassembled WGS sequence"/>
</dbReference>
<feature type="domain" description="CBM2" evidence="1">
    <location>
        <begin position="200"/>
        <end position="310"/>
    </location>
</feature>
<protein>
    <recommendedName>
        <fullName evidence="1">CBM2 domain-containing protein</fullName>
    </recommendedName>
</protein>
<gene>
    <name evidence="2" type="ORF">BaRGS_00037283</name>
</gene>
<evidence type="ECO:0000313" key="3">
    <source>
        <dbReference type="Proteomes" id="UP001519460"/>
    </source>
</evidence>
<dbReference type="SUPFAM" id="SSF49384">
    <property type="entry name" value="Carbohydrate-binding domain"/>
    <property type="match status" value="1"/>
</dbReference>
<sequence>MSDDTRSLVMTKYQKIPSNLQNIRRHPVTEHKKAPGHLLLQNVRRHQLTHRISEDTNSFTEYQKTPTHSQNIRRHQLTHRISEDTNSFTEYQKTPTHSQNIRRHQLTHRISEDTNSLTEYQKTPTHSQNIRRHQLTHRISEDTNSLTEYQKKPTHSQNIRRHPFTKYQNAPSHLQNIALFFFLRRVHGTTVMLVQLVMALLASGGTVTAITVHPDQHWNGGFQVDLNIPICEEMNGWKIHLNFSQDIDTVEAWRATVTKVNSREFILTNVDYNAVEHPGDTLSLGFQGHASGDIDPDVGISVEGVADCAGVTRATTVSLAPGETRPPPTIPTLHATGTKQPIRINGTRFYIGNERFFLSGANTAWVAYGYDFGTGHQYQYRRDRYLELLDKVSKAGGNSMRTWIHIEGSTSPAFDDNGFVTGLDTDGAFITDFWQYLNDAQERNILIFPTLWNGAVKQNFHPRLQGLIKDTDKLQSYIDNALIPWVKAVKDHPALGGWDIINEMEGFIKPDVTDPEPCFDTTFLQNSGAGWAGATYTAEELLRWISWQVDGIRRADPNALVTAGSWSQRSQSDNWSDKNLYRDECLTKAGGKAKGTLTFYSTHCYDWQRKFGDDAVFKHDASDYGLDKPLVIAEFNQARGAGMTIEEEFNYAYTHGYSGAWSWHANADGSDTDPTDTQMRGIASIRDKNDQTAGGRIAIDLS</sequence>
<reference evidence="2 3" key="1">
    <citation type="journal article" date="2023" name="Sci. Data">
        <title>Genome assembly of the Korean intertidal mud-creeper Batillaria attramentaria.</title>
        <authorList>
            <person name="Patra A.K."/>
            <person name="Ho P.T."/>
            <person name="Jun S."/>
            <person name="Lee S.J."/>
            <person name="Kim Y."/>
            <person name="Won Y.J."/>
        </authorList>
    </citation>
    <scope>NUCLEOTIDE SEQUENCE [LARGE SCALE GENOMIC DNA]</scope>
    <source>
        <strain evidence="2">Wonlab-2016</strain>
    </source>
</reference>
<dbReference type="InterPro" id="IPR012291">
    <property type="entry name" value="CBM2_carb-bd_dom_sf"/>
</dbReference>
<evidence type="ECO:0000313" key="2">
    <source>
        <dbReference type="EMBL" id="KAK7466626.1"/>
    </source>
</evidence>
<dbReference type="InterPro" id="IPR017853">
    <property type="entry name" value="GH"/>
</dbReference>
<dbReference type="PROSITE" id="PS51173">
    <property type="entry name" value="CBM2"/>
    <property type="match status" value="1"/>
</dbReference>
<dbReference type="Gene3D" id="2.60.40.290">
    <property type="match status" value="1"/>
</dbReference>